<evidence type="ECO:0000256" key="1">
    <source>
        <dbReference type="SAM" id="MobiDB-lite"/>
    </source>
</evidence>
<gene>
    <name evidence="2" type="ORF">BECKDK2373B_GA0170837_11603</name>
</gene>
<dbReference type="AlphaFoldDB" id="A0A450TFX2"/>
<dbReference type="Pfam" id="PF24389">
    <property type="entry name" value="ORC-CDC6-like"/>
    <property type="match status" value="1"/>
</dbReference>
<sequence>MKNPFNVTKAVDFTDKEILEYWVDIQDGWVDVLKPSEKMPMFILGGKGSGKTHLMRYFSYPLQRLRAGDSLSAGKLAEDGFLGVYLRLGGLNAHRFQGKQQTEEKWETVFAYYMDIWLAQCFMEIVIDLLAVDSELAGNEQEICAELNELFDEPRLRGGDTFVSYIQKLKEIQRELDLQINNCALTGALDFQVTTTPGRLLFDLPNAIIRRSPPLRNLLVVYLLDEFENITESQQRYVNTLVRERRDPCSIKIGARLYGLRAAHETMSAGEINKEGSEFECLRLDHRMREGLGGKFKAFSQNMCSRRLAEVGFVGTSVGQNQLLDKLFGGKERSSDLYVEETRFIREKYRPDERPSIVRLRKQIQEHKLVMGKDIPTVIDAISAVEYPLLEKLNIFMLYQDWQKKRNLLESAKEIQKSFKEFVGQRPETGRYAQCYSHFAADMYAQLLRETDQKQKYLGFSKFVEMSAGLPRNLLVVLKYVWQWAAFYGEEPLRTDSVSKDAQISGVREASEWFHRDSKAQGSNAERARRGVDRLAEVFREIRFADKPTECSLCTFSADLTVVKPIVRESIETACAWSSLIEIDSGQRDRNSFRVDRKFQLNPMLAPRWGLPTARRGAIPLKPEEVEALFGDVEKEAYEAAFRPRLARLRAPLFGNGRDNGETDAPTQCELDL</sequence>
<dbReference type="EMBL" id="CAADEX010000160">
    <property type="protein sequence ID" value="VFJ66072.1"/>
    <property type="molecule type" value="Genomic_DNA"/>
</dbReference>
<accession>A0A450TFX2</accession>
<name>A0A450TFX2_9GAMM</name>
<proteinExistence type="predicted"/>
<dbReference type="InterPro" id="IPR056955">
    <property type="entry name" value="ORC-CDC6-like"/>
</dbReference>
<evidence type="ECO:0000313" key="2">
    <source>
        <dbReference type="EMBL" id="VFJ66072.1"/>
    </source>
</evidence>
<feature type="region of interest" description="Disordered" evidence="1">
    <location>
        <begin position="654"/>
        <end position="673"/>
    </location>
</feature>
<protein>
    <submittedName>
        <fullName evidence="2">Uncharacterized protein</fullName>
    </submittedName>
</protein>
<organism evidence="2">
    <name type="scientific">Candidatus Kentrum sp. DK</name>
    <dbReference type="NCBI Taxonomy" id="2126562"/>
    <lineage>
        <taxon>Bacteria</taxon>
        <taxon>Pseudomonadati</taxon>
        <taxon>Pseudomonadota</taxon>
        <taxon>Gammaproteobacteria</taxon>
        <taxon>Candidatus Kentrum</taxon>
    </lineage>
</organism>
<reference evidence="2" key="1">
    <citation type="submission" date="2019-02" db="EMBL/GenBank/DDBJ databases">
        <authorList>
            <person name="Gruber-Vodicka R. H."/>
            <person name="Seah K. B. B."/>
        </authorList>
    </citation>
    <scope>NUCLEOTIDE SEQUENCE</scope>
    <source>
        <strain evidence="2">BECK_DK47</strain>
    </source>
</reference>